<dbReference type="SUPFAM" id="SSF51735">
    <property type="entry name" value="NAD(P)-binding Rossmann-fold domains"/>
    <property type="match status" value="1"/>
</dbReference>
<evidence type="ECO:0000256" key="4">
    <source>
        <dbReference type="RuleBase" id="RU361277"/>
    </source>
</evidence>
<dbReference type="InterPro" id="IPR011032">
    <property type="entry name" value="GroES-like_sf"/>
</dbReference>
<dbReference type="STRING" id="573413.Spirs_2738"/>
<dbReference type="Pfam" id="PF00107">
    <property type="entry name" value="ADH_zinc_N"/>
    <property type="match status" value="1"/>
</dbReference>
<reference evidence="7 8" key="1">
    <citation type="journal article" date="2010" name="Stand. Genomic Sci.">
        <title>Complete genome sequence of Spirochaeta smaragdinae type strain (SEBR 4228).</title>
        <authorList>
            <person name="Mavromatis K."/>
            <person name="Yasawong M."/>
            <person name="Chertkov O."/>
            <person name="Lapidus A."/>
            <person name="Lucas S."/>
            <person name="Nolan M."/>
            <person name="Del Rio T.G."/>
            <person name="Tice H."/>
            <person name="Cheng J.F."/>
            <person name="Pitluck S."/>
            <person name="Liolios K."/>
            <person name="Ivanova N."/>
            <person name="Tapia R."/>
            <person name="Han C."/>
            <person name="Bruce D."/>
            <person name="Goodwin L."/>
            <person name="Pati A."/>
            <person name="Chen A."/>
            <person name="Palaniappan K."/>
            <person name="Land M."/>
            <person name="Hauser L."/>
            <person name="Chang Y.J."/>
            <person name="Jeffries C.D."/>
            <person name="Detter J.C."/>
            <person name="Rohde M."/>
            <person name="Brambilla E."/>
            <person name="Spring S."/>
            <person name="Goker M."/>
            <person name="Sikorski J."/>
            <person name="Woyke T."/>
            <person name="Bristow J."/>
            <person name="Eisen J.A."/>
            <person name="Markowitz V."/>
            <person name="Hugenholtz P."/>
            <person name="Klenk H.P."/>
            <person name="Kyrpides N.C."/>
        </authorList>
    </citation>
    <scope>NUCLEOTIDE SEQUENCE [LARGE SCALE GENOMIC DNA]</scope>
    <source>
        <strain evidence="8">DSM 11293 / JCM 15392 / SEBR 4228</strain>
    </source>
</reference>
<comment type="similarity">
    <text evidence="4">Belongs to the zinc-containing alcohol dehydrogenase family.</text>
</comment>
<dbReference type="RefSeq" id="WP_013255303.1">
    <property type="nucleotide sequence ID" value="NC_014364.1"/>
</dbReference>
<sequence length="352" mass="37449">MGSNDLQLPSSMKQAVMTEPGSIELRDVALPVMGEGDVLVKIDAVGICTWEQKFFKGIPGSYPFIGGHEISGRVLAVGPAVAQPLSPGDKVVVASLTRCGECYYCRRGMDNLCLHTGSESTPGEMWGPGGFAEYFVARGYEVFKVSDQMPAAVGTLAEPLACVLRSIDRGGIEFGDTVVVMGGGVMGLLHLMLAKARGARVIMSEPDGERRKKALELGAIKAVDPLHEDLKAAVLAETGGIGARTVFFTAGGAKAVESGIGILMKNGILVVYGSTPKGDSFPLDPSTLHYDEIFLTGVTKHTKDTFRRAAELISSGSLPLESLISKRMPFDSVKEAFSLAGRLDTYRVIMEM</sequence>
<dbReference type="Gene3D" id="3.40.50.720">
    <property type="entry name" value="NAD(P)-binding Rossmann-like Domain"/>
    <property type="match status" value="1"/>
</dbReference>
<dbReference type="InterPro" id="IPR050129">
    <property type="entry name" value="Zn_alcohol_dh"/>
</dbReference>
<keyword evidence="1 4" id="KW-0479">Metal-binding</keyword>
<dbReference type="KEGG" id="ssm:Spirs_2738"/>
<dbReference type="PROSITE" id="PS00059">
    <property type="entry name" value="ADH_ZINC"/>
    <property type="match status" value="1"/>
</dbReference>
<evidence type="ECO:0000313" key="7">
    <source>
        <dbReference type="EMBL" id="ADK81842.1"/>
    </source>
</evidence>
<dbReference type="GO" id="GO:0016491">
    <property type="term" value="F:oxidoreductase activity"/>
    <property type="evidence" value="ECO:0007669"/>
    <property type="project" value="UniProtKB-KW"/>
</dbReference>
<dbReference type="HOGENOM" id="CLU_026673_11_0_12"/>
<dbReference type="GO" id="GO:0008270">
    <property type="term" value="F:zinc ion binding"/>
    <property type="evidence" value="ECO:0007669"/>
    <property type="project" value="InterPro"/>
</dbReference>
<evidence type="ECO:0000259" key="5">
    <source>
        <dbReference type="Pfam" id="PF00107"/>
    </source>
</evidence>
<organism evidence="7 8">
    <name type="scientific">Sediminispirochaeta smaragdinae (strain DSM 11293 / JCM 15392 / SEBR 4228)</name>
    <name type="common">Spirochaeta smaragdinae</name>
    <dbReference type="NCBI Taxonomy" id="573413"/>
    <lineage>
        <taxon>Bacteria</taxon>
        <taxon>Pseudomonadati</taxon>
        <taxon>Spirochaetota</taxon>
        <taxon>Spirochaetia</taxon>
        <taxon>Spirochaetales</taxon>
        <taxon>Spirochaetaceae</taxon>
        <taxon>Sediminispirochaeta</taxon>
    </lineage>
</organism>
<keyword evidence="8" id="KW-1185">Reference proteome</keyword>
<dbReference type="EMBL" id="CP002116">
    <property type="protein sequence ID" value="ADK81842.1"/>
    <property type="molecule type" value="Genomic_DNA"/>
</dbReference>
<dbReference type="InterPro" id="IPR013149">
    <property type="entry name" value="ADH-like_C"/>
</dbReference>
<dbReference type="InterPro" id="IPR002328">
    <property type="entry name" value="ADH_Zn_CS"/>
</dbReference>
<feature type="domain" description="Alcohol dehydrogenase-like C-terminal" evidence="5">
    <location>
        <begin position="186"/>
        <end position="314"/>
    </location>
</feature>
<dbReference type="PANTHER" id="PTHR43401">
    <property type="entry name" value="L-THREONINE 3-DEHYDROGENASE"/>
    <property type="match status" value="1"/>
</dbReference>
<protein>
    <submittedName>
        <fullName evidence="7">Alcohol dehydrogenase GroES domain protein</fullName>
    </submittedName>
</protein>
<keyword evidence="3" id="KW-0560">Oxidoreductase</keyword>
<evidence type="ECO:0000256" key="1">
    <source>
        <dbReference type="ARBA" id="ARBA00022723"/>
    </source>
</evidence>
<keyword evidence="2 4" id="KW-0862">Zinc</keyword>
<proteinExistence type="inferred from homology"/>
<dbReference type="InterPro" id="IPR013154">
    <property type="entry name" value="ADH-like_N"/>
</dbReference>
<dbReference type="SUPFAM" id="SSF50129">
    <property type="entry name" value="GroES-like"/>
    <property type="match status" value="1"/>
</dbReference>
<dbReference type="PANTHER" id="PTHR43401:SF2">
    <property type="entry name" value="L-THREONINE 3-DEHYDROGENASE"/>
    <property type="match status" value="1"/>
</dbReference>
<evidence type="ECO:0000313" key="8">
    <source>
        <dbReference type="Proteomes" id="UP000002318"/>
    </source>
</evidence>
<dbReference type="AlphaFoldDB" id="E1R8T5"/>
<name>E1R8T5_SEDSS</name>
<evidence type="ECO:0000256" key="3">
    <source>
        <dbReference type="ARBA" id="ARBA00023002"/>
    </source>
</evidence>
<dbReference type="Proteomes" id="UP000002318">
    <property type="component" value="Chromosome"/>
</dbReference>
<evidence type="ECO:0000256" key="2">
    <source>
        <dbReference type="ARBA" id="ARBA00022833"/>
    </source>
</evidence>
<dbReference type="Pfam" id="PF08240">
    <property type="entry name" value="ADH_N"/>
    <property type="match status" value="1"/>
</dbReference>
<evidence type="ECO:0000259" key="6">
    <source>
        <dbReference type="Pfam" id="PF08240"/>
    </source>
</evidence>
<feature type="domain" description="Alcohol dehydrogenase-like N-terminal" evidence="6">
    <location>
        <begin position="34"/>
        <end position="146"/>
    </location>
</feature>
<dbReference type="Gene3D" id="3.90.180.10">
    <property type="entry name" value="Medium-chain alcohol dehydrogenases, catalytic domain"/>
    <property type="match status" value="1"/>
</dbReference>
<dbReference type="InterPro" id="IPR036291">
    <property type="entry name" value="NAD(P)-bd_dom_sf"/>
</dbReference>
<dbReference type="eggNOG" id="COG1063">
    <property type="taxonomic scope" value="Bacteria"/>
</dbReference>
<gene>
    <name evidence="7" type="ordered locus">Spirs_2738</name>
</gene>
<comment type="cofactor">
    <cofactor evidence="4">
        <name>Zn(2+)</name>
        <dbReference type="ChEBI" id="CHEBI:29105"/>
    </cofactor>
</comment>
<accession>E1R8T5</accession>